<dbReference type="EMBL" id="JYDH01000012">
    <property type="protein sequence ID" value="KRY40490.1"/>
    <property type="molecule type" value="Genomic_DNA"/>
</dbReference>
<dbReference type="AlphaFoldDB" id="A0A0V1BU85"/>
<evidence type="ECO:0000313" key="2">
    <source>
        <dbReference type="Proteomes" id="UP000054776"/>
    </source>
</evidence>
<evidence type="ECO:0000313" key="1">
    <source>
        <dbReference type="EMBL" id="KRY40490.1"/>
    </source>
</evidence>
<sequence>MNFTTDKWTKGKLNDPIERDVDALTTMGKNHRNNEILAVELLVIDVSKKLTAVNRLEWDTLVKTDEKLRSNLTAFQRFRVAHAESRSILFAVVLSAFVQRRRTVYQTRSYE</sequence>
<dbReference type="OrthoDB" id="10526685at2759"/>
<keyword evidence="2" id="KW-1185">Reference proteome</keyword>
<protein>
    <submittedName>
        <fullName evidence="1">Uncharacterized protein</fullName>
    </submittedName>
</protein>
<reference evidence="1 2" key="1">
    <citation type="submission" date="2015-01" db="EMBL/GenBank/DDBJ databases">
        <title>Evolution of Trichinella species and genotypes.</title>
        <authorList>
            <person name="Korhonen P.K."/>
            <person name="Edoardo P."/>
            <person name="Giuseppe L.R."/>
            <person name="Gasser R.B."/>
        </authorList>
    </citation>
    <scope>NUCLEOTIDE SEQUENCE [LARGE SCALE GENOMIC DNA]</scope>
    <source>
        <strain evidence="1">ISS3</strain>
    </source>
</reference>
<proteinExistence type="predicted"/>
<comment type="caution">
    <text evidence="1">The sequence shown here is derived from an EMBL/GenBank/DDBJ whole genome shotgun (WGS) entry which is preliminary data.</text>
</comment>
<name>A0A0V1BU85_TRISP</name>
<gene>
    <name evidence="1" type="ORF">T01_15641</name>
</gene>
<accession>A0A0V1BU85</accession>
<dbReference type="Proteomes" id="UP000054776">
    <property type="component" value="Unassembled WGS sequence"/>
</dbReference>
<dbReference type="InParanoid" id="A0A0V1BU85"/>
<organism evidence="1 2">
    <name type="scientific">Trichinella spiralis</name>
    <name type="common">Trichina worm</name>
    <dbReference type="NCBI Taxonomy" id="6334"/>
    <lineage>
        <taxon>Eukaryota</taxon>
        <taxon>Metazoa</taxon>
        <taxon>Ecdysozoa</taxon>
        <taxon>Nematoda</taxon>
        <taxon>Enoplea</taxon>
        <taxon>Dorylaimia</taxon>
        <taxon>Trichinellida</taxon>
        <taxon>Trichinellidae</taxon>
        <taxon>Trichinella</taxon>
    </lineage>
</organism>